<keyword evidence="4" id="KW-1185">Reference proteome</keyword>
<evidence type="ECO:0000313" key="4">
    <source>
        <dbReference type="Proteomes" id="UP001642484"/>
    </source>
</evidence>
<evidence type="ECO:0000259" key="2">
    <source>
        <dbReference type="PROSITE" id="PS50175"/>
    </source>
</evidence>
<dbReference type="InterPro" id="IPR001995">
    <property type="entry name" value="Peptidase_A2_cat"/>
</dbReference>
<dbReference type="PROSITE" id="PS50175">
    <property type="entry name" value="ASP_PROT_RETROV"/>
    <property type="match status" value="1"/>
</dbReference>
<organism evidence="3 4">
    <name type="scientific">Durusdinium trenchii</name>
    <dbReference type="NCBI Taxonomy" id="1381693"/>
    <lineage>
        <taxon>Eukaryota</taxon>
        <taxon>Sar</taxon>
        <taxon>Alveolata</taxon>
        <taxon>Dinophyceae</taxon>
        <taxon>Suessiales</taxon>
        <taxon>Symbiodiniaceae</taxon>
        <taxon>Durusdinium</taxon>
    </lineage>
</organism>
<dbReference type="InterPro" id="IPR001969">
    <property type="entry name" value="Aspartic_peptidase_AS"/>
</dbReference>
<protein>
    <recommendedName>
        <fullName evidence="2">Peptidase A2 domain-containing protein</fullName>
    </recommendedName>
</protein>
<evidence type="ECO:0000313" key="3">
    <source>
        <dbReference type="EMBL" id="CAK9030585.1"/>
    </source>
</evidence>
<gene>
    <name evidence="3" type="ORF">CCMP2556_LOCUS17931</name>
</gene>
<sequence>MASNLAWDLLGGPEDWDQRLEPRRWLEGLTVLLFTAILLLPRSRDWTLGAGQRRRSLSLRLSPGHETFREKATLRFSKDVLPAPALEGKLQMLQLPNRFIGGAYFLLMLTVPPADAFLAVDKPPDAFPRTNLTLLLDSGLTAAVMLTSEVCKSLKLVIGSEGDFSSGLGAIGSMEMQQVRVEGAALSGQDSALANCPLSPLAGVVVDDFPQLKIADEVGVDLQGMLGQGFMDQYDLELDAKGQQLRAWPRASLPSEQPGDWRQLEALGMPGRLQGLLLTVPGCLEPVIGLVDTGASHTVLNRQAAYVLGLRVQAGTARRVRGIGLDGSVLEMPLLSLENITLSSARHVTITPHEPGEGANSVKGRRSWRFRARIEGPIATFPAAVDVGVGDIGLFQALLSQPQDTIGDFDGPVALLGQDIMTQMPLRYSAARGTLWFRH</sequence>
<keyword evidence="1" id="KW-0378">Hydrolase</keyword>
<evidence type="ECO:0000256" key="1">
    <source>
        <dbReference type="ARBA" id="ARBA00022801"/>
    </source>
</evidence>
<dbReference type="Proteomes" id="UP001642484">
    <property type="component" value="Unassembled WGS sequence"/>
</dbReference>
<dbReference type="PROSITE" id="PS00141">
    <property type="entry name" value="ASP_PROTEASE"/>
    <property type="match status" value="1"/>
</dbReference>
<dbReference type="InterPro" id="IPR021109">
    <property type="entry name" value="Peptidase_aspartic_dom_sf"/>
</dbReference>
<dbReference type="Pfam" id="PF13650">
    <property type="entry name" value="Asp_protease_2"/>
    <property type="match status" value="1"/>
</dbReference>
<proteinExistence type="predicted"/>
<feature type="domain" description="Peptidase A2" evidence="2">
    <location>
        <begin position="287"/>
        <end position="324"/>
    </location>
</feature>
<comment type="caution">
    <text evidence="3">The sequence shown here is derived from an EMBL/GenBank/DDBJ whole genome shotgun (WGS) entry which is preliminary data.</text>
</comment>
<reference evidence="3 4" key="1">
    <citation type="submission" date="2024-02" db="EMBL/GenBank/DDBJ databases">
        <authorList>
            <person name="Chen Y."/>
            <person name="Shah S."/>
            <person name="Dougan E. K."/>
            <person name="Thang M."/>
            <person name="Chan C."/>
        </authorList>
    </citation>
    <scope>NUCLEOTIDE SEQUENCE [LARGE SCALE GENOMIC DNA]</scope>
</reference>
<dbReference type="Gene3D" id="2.40.70.10">
    <property type="entry name" value="Acid Proteases"/>
    <property type="match status" value="1"/>
</dbReference>
<dbReference type="EMBL" id="CAXAMN010010003">
    <property type="protein sequence ID" value="CAK9030585.1"/>
    <property type="molecule type" value="Genomic_DNA"/>
</dbReference>
<name>A0ABP0KUR4_9DINO</name>
<accession>A0ABP0KUR4</accession>